<dbReference type="STRING" id="8154.ENSACLP00000019365"/>
<evidence type="ECO:0000256" key="4">
    <source>
        <dbReference type="ARBA" id="ARBA00023136"/>
    </source>
</evidence>
<dbReference type="PANTHER" id="PTHR24064">
    <property type="entry name" value="SOLUTE CARRIER FAMILY 22 MEMBER"/>
    <property type="match status" value="1"/>
</dbReference>
<keyword evidence="4 5" id="KW-0472">Membrane</keyword>
<dbReference type="SUPFAM" id="SSF103473">
    <property type="entry name" value="MFS general substrate transporter"/>
    <property type="match status" value="1"/>
</dbReference>
<dbReference type="AlphaFoldDB" id="A0A3P8PQM4"/>
<proteinExistence type="predicted"/>
<dbReference type="GO" id="GO:0022857">
    <property type="term" value="F:transmembrane transporter activity"/>
    <property type="evidence" value="ECO:0007669"/>
    <property type="project" value="InterPro"/>
</dbReference>
<evidence type="ECO:0000256" key="1">
    <source>
        <dbReference type="ARBA" id="ARBA00004141"/>
    </source>
</evidence>
<reference evidence="6" key="3">
    <citation type="submission" date="2025-09" db="UniProtKB">
        <authorList>
            <consortium name="Ensembl"/>
        </authorList>
    </citation>
    <scope>IDENTIFICATION</scope>
</reference>
<dbReference type="InterPro" id="IPR005828">
    <property type="entry name" value="MFS_sugar_transport-like"/>
</dbReference>
<dbReference type="Ensembl" id="ENSACLT00000019811.2">
    <property type="protein sequence ID" value="ENSACLP00000019365.1"/>
    <property type="gene ID" value="ENSACLG00000013163.2"/>
</dbReference>
<dbReference type="Pfam" id="PF00083">
    <property type="entry name" value="Sugar_tr"/>
    <property type="match status" value="1"/>
</dbReference>
<comment type="subcellular location">
    <subcellularLocation>
        <location evidence="1">Membrane</location>
        <topology evidence="1">Multi-pass membrane protein</topology>
    </subcellularLocation>
</comment>
<organism evidence="6 7">
    <name type="scientific">Astatotilapia calliptera</name>
    <name type="common">Eastern happy</name>
    <name type="synonym">Chromis callipterus</name>
    <dbReference type="NCBI Taxonomy" id="8154"/>
    <lineage>
        <taxon>Eukaryota</taxon>
        <taxon>Metazoa</taxon>
        <taxon>Chordata</taxon>
        <taxon>Craniata</taxon>
        <taxon>Vertebrata</taxon>
        <taxon>Euteleostomi</taxon>
        <taxon>Actinopterygii</taxon>
        <taxon>Neopterygii</taxon>
        <taxon>Teleostei</taxon>
        <taxon>Neoteleostei</taxon>
        <taxon>Acanthomorphata</taxon>
        <taxon>Ovalentaria</taxon>
        <taxon>Cichlomorphae</taxon>
        <taxon>Cichliformes</taxon>
        <taxon>Cichlidae</taxon>
        <taxon>African cichlids</taxon>
        <taxon>Pseudocrenilabrinae</taxon>
        <taxon>Haplochromini</taxon>
        <taxon>Astatotilapia</taxon>
    </lineage>
</organism>
<dbReference type="GeneTree" id="ENSGT00940000163251"/>
<feature type="transmembrane region" description="Helical" evidence="5">
    <location>
        <begin position="262"/>
        <end position="284"/>
    </location>
</feature>
<evidence type="ECO:0000256" key="5">
    <source>
        <dbReference type="SAM" id="Phobius"/>
    </source>
</evidence>
<keyword evidence="3 5" id="KW-1133">Transmembrane helix</keyword>
<dbReference type="InterPro" id="IPR036259">
    <property type="entry name" value="MFS_trans_sf"/>
</dbReference>
<evidence type="ECO:0000313" key="6">
    <source>
        <dbReference type="Ensembl" id="ENSACLP00000019365.1"/>
    </source>
</evidence>
<dbReference type="Bgee" id="ENSACLG00000013163">
    <property type="expression patterns" value="Expressed in anal fin and 1 other cell type or tissue"/>
</dbReference>
<evidence type="ECO:0008006" key="8">
    <source>
        <dbReference type="Google" id="ProtNLM"/>
    </source>
</evidence>
<feature type="transmembrane region" description="Helical" evidence="5">
    <location>
        <begin position="316"/>
        <end position="339"/>
    </location>
</feature>
<dbReference type="OMA" id="CPFITRK"/>
<reference evidence="6" key="2">
    <citation type="submission" date="2025-08" db="UniProtKB">
        <authorList>
            <consortium name="Ensembl"/>
        </authorList>
    </citation>
    <scope>IDENTIFICATION</scope>
</reference>
<accession>A0A3P8PQM4</accession>
<gene>
    <name evidence="6" type="primary">SLC22A5</name>
</gene>
<keyword evidence="2 5" id="KW-0812">Transmembrane</keyword>
<dbReference type="GO" id="GO:0016020">
    <property type="term" value="C:membrane"/>
    <property type="evidence" value="ECO:0007669"/>
    <property type="project" value="UniProtKB-SubCell"/>
</dbReference>
<evidence type="ECO:0000256" key="3">
    <source>
        <dbReference type="ARBA" id="ARBA00022989"/>
    </source>
</evidence>
<evidence type="ECO:0000313" key="7">
    <source>
        <dbReference type="Proteomes" id="UP000265100"/>
    </source>
</evidence>
<sequence>MQDYDEVTAFLGHWGHFQQSVFFLLCASVLPNGFGSFSLIFLTDIPRHHCLVPDINLTEDWHQAIIPMEMVNGKLELSRCRRYRLDVVKNLSAQGYIPGQDVNLTNLEQEGCVDGWSYSKDIYKSTIVSEFDLVCSEEWKQPFTSTVYFMGVLVGSFFSGQLSDRLIPESPRWLLSQGRVEEAENIVKYAAKKNKVEAPQVIFDDYDSPADKTQANERHSIFSLLRTANIRNTSIILCLVWFTLSTGYFGLSLNTSRLHADPFISCFISAAVEVPAYITSWLALQYLPRRLAVVSILLLGGVSLYFIQLVPHGLSYLSITLEMVGKFGITTGTALMFVYTAELFPTVLRNTATGMCTTVSRVGSCIAPFLLKLSQYFKYLPYITLGTLAVVSAFATVFLPESFGRPLPQTIEQMHKRERMKCPFITRKGQSKHVKIFESRL</sequence>
<dbReference type="Gene3D" id="1.20.1250.20">
    <property type="entry name" value="MFS general substrate transporter like domains"/>
    <property type="match status" value="1"/>
</dbReference>
<feature type="transmembrane region" description="Helical" evidence="5">
    <location>
        <begin position="291"/>
        <end position="310"/>
    </location>
</feature>
<reference evidence="6" key="1">
    <citation type="submission" date="2018-05" db="EMBL/GenBank/DDBJ databases">
        <authorList>
            <person name="Datahose"/>
        </authorList>
    </citation>
    <scope>NUCLEOTIDE SEQUENCE</scope>
</reference>
<evidence type="ECO:0000256" key="2">
    <source>
        <dbReference type="ARBA" id="ARBA00022692"/>
    </source>
</evidence>
<name>A0A3P8PQM4_ASTCA</name>
<feature type="transmembrane region" description="Helical" evidence="5">
    <location>
        <begin position="233"/>
        <end position="250"/>
    </location>
</feature>
<feature type="transmembrane region" description="Helical" evidence="5">
    <location>
        <begin position="20"/>
        <end position="42"/>
    </location>
</feature>
<keyword evidence="7" id="KW-1185">Reference proteome</keyword>
<dbReference type="Proteomes" id="UP000265100">
    <property type="component" value="Chromosome 10"/>
</dbReference>
<feature type="transmembrane region" description="Helical" evidence="5">
    <location>
        <begin position="379"/>
        <end position="399"/>
    </location>
</feature>
<protein>
    <recommendedName>
        <fullName evidence="8">Major facilitator superfamily (MFS) profile domain-containing protein</fullName>
    </recommendedName>
</protein>